<reference evidence="1 2" key="1">
    <citation type="submission" date="2022-10" db="EMBL/GenBank/DDBJ databases">
        <title>The complete genomes of actinobacterial strains from the NBC collection.</title>
        <authorList>
            <person name="Joergensen T.S."/>
            <person name="Alvarez Arevalo M."/>
            <person name="Sterndorff E.B."/>
            <person name="Faurdal D."/>
            <person name="Vuksanovic O."/>
            <person name="Mourched A.-S."/>
            <person name="Charusanti P."/>
            <person name="Shaw S."/>
            <person name="Blin K."/>
            <person name="Weber T."/>
        </authorList>
    </citation>
    <scope>NUCLEOTIDE SEQUENCE [LARGE SCALE GENOMIC DNA]</scope>
    <source>
        <strain evidence="1 2">NBC_00319</strain>
    </source>
</reference>
<accession>A0AAU4K2W4</accession>
<gene>
    <name evidence="1" type="ORF">OG579_00710</name>
</gene>
<name>A0AAU4K2W4_9NOCA</name>
<dbReference type="EMBL" id="CP108021">
    <property type="protein sequence ID" value="WUM20411.1"/>
    <property type="molecule type" value="Genomic_DNA"/>
</dbReference>
<dbReference type="RefSeq" id="WP_328857729.1">
    <property type="nucleotide sequence ID" value="NZ_CP108021.1"/>
</dbReference>
<sequence>MPASNHEAFELFLRESDRGVLTRAEATEAVAALTSIATGSSPTLLPEADRAVLELAARDAVLAVIADEIVIGPEAAAGVVGGCVAESCVLEGRGPTRRIVRLAVGPNDIGWIASTFRHQIATAGLADPGALIGHFLVIGTPSGERVVREYESGVALQDAWINNIAVARAADHLG</sequence>
<dbReference type="Proteomes" id="UP001432128">
    <property type="component" value="Chromosome"/>
</dbReference>
<protein>
    <submittedName>
        <fullName evidence="1">Uncharacterized protein</fullName>
    </submittedName>
</protein>
<proteinExistence type="predicted"/>
<evidence type="ECO:0000313" key="2">
    <source>
        <dbReference type="Proteomes" id="UP001432128"/>
    </source>
</evidence>
<dbReference type="KEGG" id="whr:OG579_00710"/>
<organism evidence="1 2">
    <name type="scientific">Williamsia herbipolensis</name>
    <dbReference type="NCBI Taxonomy" id="1603258"/>
    <lineage>
        <taxon>Bacteria</taxon>
        <taxon>Bacillati</taxon>
        <taxon>Actinomycetota</taxon>
        <taxon>Actinomycetes</taxon>
        <taxon>Mycobacteriales</taxon>
        <taxon>Nocardiaceae</taxon>
        <taxon>Williamsia</taxon>
    </lineage>
</organism>
<dbReference type="AlphaFoldDB" id="A0AAU4K2W4"/>
<keyword evidence="2" id="KW-1185">Reference proteome</keyword>
<evidence type="ECO:0000313" key="1">
    <source>
        <dbReference type="EMBL" id="WUM20411.1"/>
    </source>
</evidence>